<dbReference type="PANTHER" id="PTHR30146">
    <property type="entry name" value="LACI-RELATED TRANSCRIPTIONAL REPRESSOR"/>
    <property type="match status" value="1"/>
</dbReference>
<evidence type="ECO:0000256" key="4">
    <source>
        <dbReference type="ARBA" id="ARBA00023163"/>
    </source>
</evidence>
<dbReference type="AlphaFoldDB" id="A0A8J3DPV9"/>
<dbReference type="PANTHER" id="PTHR30146:SF151">
    <property type="entry name" value="HTH-TYPE TRANSCRIPTIONAL REPRESSOR CYTR"/>
    <property type="match status" value="1"/>
</dbReference>
<keyword evidence="2" id="KW-0805">Transcription regulation</keyword>
<keyword evidence="1" id="KW-0678">Repressor</keyword>
<dbReference type="RefSeq" id="WP_189489538.1">
    <property type="nucleotide sequence ID" value="NZ_BMZO01000005.1"/>
</dbReference>
<evidence type="ECO:0000313" key="7">
    <source>
        <dbReference type="Proteomes" id="UP000641137"/>
    </source>
</evidence>
<dbReference type="SUPFAM" id="SSF53822">
    <property type="entry name" value="Periplasmic binding protein-like I"/>
    <property type="match status" value="1"/>
</dbReference>
<dbReference type="InterPro" id="IPR000843">
    <property type="entry name" value="HTH_LacI"/>
</dbReference>
<dbReference type="Pfam" id="PF00356">
    <property type="entry name" value="LacI"/>
    <property type="match status" value="1"/>
</dbReference>
<keyword evidence="4" id="KW-0804">Transcription</keyword>
<evidence type="ECO:0000256" key="2">
    <source>
        <dbReference type="ARBA" id="ARBA00023015"/>
    </source>
</evidence>
<dbReference type="CDD" id="cd01392">
    <property type="entry name" value="HTH_LacI"/>
    <property type="match status" value="1"/>
</dbReference>
<dbReference type="GO" id="GO:0000976">
    <property type="term" value="F:transcription cis-regulatory region binding"/>
    <property type="evidence" value="ECO:0007669"/>
    <property type="project" value="TreeGrafter"/>
</dbReference>
<evidence type="ECO:0000313" key="6">
    <source>
        <dbReference type="EMBL" id="GHC70365.1"/>
    </source>
</evidence>
<keyword evidence="3" id="KW-0238">DNA-binding</keyword>
<evidence type="ECO:0000256" key="3">
    <source>
        <dbReference type="ARBA" id="ARBA00023125"/>
    </source>
</evidence>
<dbReference type="CDD" id="cd06284">
    <property type="entry name" value="PBP1_LacI-like"/>
    <property type="match status" value="1"/>
</dbReference>
<dbReference type="InterPro" id="IPR028082">
    <property type="entry name" value="Peripla_BP_I"/>
</dbReference>
<dbReference type="Gene3D" id="1.10.260.40">
    <property type="entry name" value="lambda repressor-like DNA-binding domains"/>
    <property type="match status" value="1"/>
</dbReference>
<comment type="caution">
    <text evidence="6">The sequence shown here is derived from an EMBL/GenBank/DDBJ whole genome shotgun (WGS) entry which is preliminary data.</text>
</comment>
<dbReference type="InterPro" id="IPR010982">
    <property type="entry name" value="Lambda_DNA-bd_dom_sf"/>
</dbReference>
<dbReference type="Gene3D" id="3.40.50.2300">
    <property type="match status" value="2"/>
</dbReference>
<evidence type="ECO:0000259" key="5">
    <source>
        <dbReference type="PROSITE" id="PS50932"/>
    </source>
</evidence>
<dbReference type="PROSITE" id="PS50932">
    <property type="entry name" value="HTH_LACI_2"/>
    <property type="match status" value="1"/>
</dbReference>
<accession>A0A8J3DPV9</accession>
<protein>
    <submittedName>
        <fullName evidence="6">LacI family transcriptional regulator</fullName>
    </submittedName>
</protein>
<dbReference type="SMART" id="SM00354">
    <property type="entry name" value="HTH_LACI"/>
    <property type="match status" value="1"/>
</dbReference>
<reference evidence="6" key="1">
    <citation type="journal article" date="2014" name="Int. J. Syst. Evol. Microbiol.">
        <title>Complete genome sequence of Corynebacterium casei LMG S-19264T (=DSM 44701T), isolated from a smear-ripened cheese.</title>
        <authorList>
            <consortium name="US DOE Joint Genome Institute (JGI-PGF)"/>
            <person name="Walter F."/>
            <person name="Albersmeier A."/>
            <person name="Kalinowski J."/>
            <person name="Ruckert C."/>
        </authorList>
    </citation>
    <scope>NUCLEOTIDE SEQUENCE</scope>
    <source>
        <strain evidence="6">KCTC 42097</strain>
    </source>
</reference>
<organism evidence="6 7">
    <name type="scientific">Limoniibacter endophyticus</name>
    <dbReference type="NCBI Taxonomy" id="1565040"/>
    <lineage>
        <taxon>Bacteria</taxon>
        <taxon>Pseudomonadati</taxon>
        <taxon>Pseudomonadota</taxon>
        <taxon>Alphaproteobacteria</taxon>
        <taxon>Hyphomicrobiales</taxon>
        <taxon>Bartonellaceae</taxon>
        <taxon>Limoniibacter</taxon>
    </lineage>
</organism>
<dbReference type="Pfam" id="PF13377">
    <property type="entry name" value="Peripla_BP_3"/>
    <property type="match status" value="1"/>
</dbReference>
<keyword evidence="7" id="KW-1185">Reference proteome</keyword>
<dbReference type="EMBL" id="BMZO01000005">
    <property type="protein sequence ID" value="GHC70365.1"/>
    <property type="molecule type" value="Genomic_DNA"/>
</dbReference>
<feature type="domain" description="HTH lacI-type" evidence="5">
    <location>
        <begin position="7"/>
        <end position="61"/>
    </location>
</feature>
<dbReference type="InterPro" id="IPR046335">
    <property type="entry name" value="LacI/GalR-like_sensor"/>
</dbReference>
<proteinExistence type="predicted"/>
<name>A0A8J3DPV9_9HYPH</name>
<dbReference type="GO" id="GO:0003700">
    <property type="term" value="F:DNA-binding transcription factor activity"/>
    <property type="evidence" value="ECO:0007669"/>
    <property type="project" value="TreeGrafter"/>
</dbReference>
<gene>
    <name evidence="6" type="primary">cytR</name>
    <name evidence="6" type="ORF">GCM10010136_16570</name>
</gene>
<evidence type="ECO:0000256" key="1">
    <source>
        <dbReference type="ARBA" id="ARBA00022491"/>
    </source>
</evidence>
<dbReference type="Proteomes" id="UP000641137">
    <property type="component" value="Unassembled WGS sequence"/>
</dbReference>
<reference evidence="6" key="2">
    <citation type="submission" date="2020-09" db="EMBL/GenBank/DDBJ databases">
        <authorList>
            <person name="Sun Q."/>
            <person name="Kim S."/>
        </authorList>
    </citation>
    <scope>NUCLEOTIDE SEQUENCE</scope>
    <source>
        <strain evidence="6">KCTC 42097</strain>
    </source>
</reference>
<sequence length="348" mass="37466">MTRHSAPNIREVAAMAGVSTATVSRTLAEPNKVRETTREKVMKAVEALNFVPNAQARSFRQRSNRTVILLVRDIANPFYLEIYRAVEEEASAAGYKVLMGDARGDATRVANHIDMVRERHADGLILMIGRYPEELVELKNLPPIVMASETFEGLDLPSVKVNNVAAAKGAVAHLIAQGHHAIVHLAGPLPEQLASDRLAGYRTALAEAGISFDPSLVEAGDYSIEAGRQGIEALFARGKTFSAVFASSDQMAIGAIAALRSRGLSVPQDISVIGFDDILFANAFEPPLSTVRQPRRELGRHAMRMMIELLSGNTRPADVLLPTELILRGSVASASARKAGSIAGKRDA</sequence>
<dbReference type="SUPFAM" id="SSF47413">
    <property type="entry name" value="lambda repressor-like DNA-binding domains"/>
    <property type="match status" value="1"/>
</dbReference>